<dbReference type="GO" id="GO:0004222">
    <property type="term" value="F:metalloendopeptidase activity"/>
    <property type="evidence" value="ECO:0007669"/>
    <property type="project" value="TreeGrafter"/>
</dbReference>
<dbReference type="PANTHER" id="PTHR21666:SF289">
    <property type="entry name" value="L-ALA--D-GLU ENDOPEPTIDASE"/>
    <property type="match status" value="1"/>
</dbReference>
<dbReference type="Pfam" id="PF01551">
    <property type="entry name" value="Peptidase_M23"/>
    <property type="match status" value="1"/>
</dbReference>
<dbReference type="Pfam" id="PF19353">
    <property type="entry name" value="DUF5930"/>
    <property type="match status" value="1"/>
</dbReference>
<feature type="transmembrane region" description="Helical" evidence="2">
    <location>
        <begin position="39"/>
        <end position="62"/>
    </location>
</feature>
<name>A0A1Y2KYX2_9PROT</name>
<proteinExistence type="predicted"/>
<accession>A0A1Y2KYX2</accession>
<dbReference type="OrthoDB" id="9805070at2"/>
<dbReference type="InterPro" id="IPR045974">
    <property type="entry name" value="DUF5930"/>
</dbReference>
<dbReference type="Gene3D" id="2.70.70.10">
    <property type="entry name" value="Glucose Permease (Domain IIA)"/>
    <property type="match status" value="1"/>
</dbReference>
<dbReference type="STRING" id="1293891.TMES_13080"/>
<evidence type="ECO:0000256" key="2">
    <source>
        <dbReference type="SAM" id="Phobius"/>
    </source>
</evidence>
<dbReference type="Proteomes" id="UP000193391">
    <property type="component" value="Unassembled WGS sequence"/>
</dbReference>
<evidence type="ECO:0000313" key="6">
    <source>
        <dbReference type="Proteomes" id="UP000193391"/>
    </source>
</evidence>
<dbReference type="CDD" id="cd12797">
    <property type="entry name" value="M23_peptidase"/>
    <property type="match status" value="1"/>
</dbReference>
<keyword evidence="2" id="KW-0472">Membrane</keyword>
<keyword evidence="2" id="KW-1133">Transmembrane helix</keyword>
<sequence>MSLVGRINHIIEKWFPDREVLVRSNDSVTQVRLGRRRQLIFGAVSVFLIVWTVGSTGVGYYFSHRLELREEQLFRSEMAYSELINRVTESQQKFSEITSQMEDTHHNLLNMAEKNLKLQARVQDFSLKLADSEKEKSRISALRSSMDSQMNALGQQIDGITNRNLALRDELETVETVMTRVMRERDQANSRSKSLQGELAVANQRISDLHTIQKQALERVAEHAGSSIDDLKSVLKMTGVPIKELTDDGAGSDVKRVLDAGVGGPFVQFEPETPEDELFMNAALAVGNRMDQLANLQKVINRLPLGEPTENYYVSSKFGKRKDPFNGKWSFHSGADLAAPMKTPIYATAPGVVSHAGWTGGYGKMVEIDHGNGLKTRYGHLMKVLVKKGQKVKYRDMVALMGSTGRSTGSHVHYEVLLNGKQIDPIKFIKAGHYVFKVKQNTDEHK</sequence>
<dbReference type="InterPro" id="IPR050570">
    <property type="entry name" value="Cell_wall_metabolism_enzyme"/>
</dbReference>
<dbReference type="InterPro" id="IPR016047">
    <property type="entry name" value="M23ase_b-sheet_dom"/>
</dbReference>
<dbReference type="AlphaFoldDB" id="A0A1Y2KYX2"/>
<feature type="domain" description="DUF5930" evidence="4">
    <location>
        <begin position="3"/>
        <end position="312"/>
    </location>
</feature>
<dbReference type="RefSeq" id="WP_085583234.1">
    <property type="nucleotide sequence ID" value="NZ_JFKA01000005.1"/>
</dbReference>
<dbReference type="FunFam" id="2.70.70.10:FF:000006">
    <property type="entry name" value="M23 family peptidase"/>
    <property type="match status" value="1"/>
</dbReference>
<keyword evidence="6" id="KW-1185">Reference proteome</keyword>
<evidence type="ECO:0000313" key="5">
    <source>
        <dbReference type="EMBL" id="OSQ37911.1"/>
    </source>
</evidence>
<keyword evidence="1" id="KW-0732">Signal</keyword>
<dbReference type="PANTHER" id="PTHR21666">
    <property type="entry name" value="PEPTIDASE-RELATED"/>
    <property type="match status" value="1"/>
</dbReference>
<gene>
    <name evidence="5" type="ORF">TMES_13080</name>
</gene>
<dbReference type="SUPFAM" id="SSF51261">
    <property type="entry name" value="Duplicated hybrid motif"/>
    <property type="match status" value="1"/>
</dbReference>
<evidence type="ECO:0000256" key="1">
    <source>
        <dbReference type="ARBA" id="ARBA00022729"/>
    </source>
</evidence>
<comment type="caution">
    <text evidence="5">The sequence shown here is derived from an EMBL/GenBank/DDBJ whole genome shotgun (WGS) entry which is preliminary data.</text>
</comment>
<feature type="domain" description="M23ase beta-sheet core" evidence="3">
    <location>
        <begin position="331"/>
        <end position="425"/>
    </location>
</feature>
<dbReference type="EMBL" id="JFKA01000005">
    <property type="protein sequence ID" value="OSQ37911.1"/>
    <property type="molecule type" value="Genomic_DNA"/>
</dbReference>
<dbReference type="Gene3D" id="1.10.287.1490">
    <property type="match status" value="1"/>
</dbReference>
<reference evidence="5 6" key="1">
    <citation type="submission" date="2014-03" db="EMBL/GenBank/DDBJ databases">
        <title>The draft genome sequence of Thalassospira mesophila JCM 18969.</title>
        <authorList>
            <person name="Lai Q."/>
            <person name="Shao Z."/>
        </authorList>
    </citation>
    <scope>NUCLEOTIDE SEQUENCE [LARGE SCALE GENOMIC DNA]</scope>
    <source>
        <strain evidence="5 6">JCM 18969</strain>
    </source>
</reference>
<evidence type="ECO:0000259" key="3">
    <source>
        <dbReference type="Pfam" id="PF01551"/>
    </source>
</evidence>
<protein>
    <submittedName>
        <fullName evidence="5">Peptidase M23</fullName>
    </submittedName>
</protein>
<evidence type="ECO:0000259" key="4">
    <source>
        <dbReference type="Pfam" id="PF19353"/>
    </source>
</evidence>
<keyword evidence="2" id="KW-0812">Transmembrane</keyword>
<organism evidence="5 6">
    <name type="scientific">Thalassospira mesophila</name>
    <dbReference type="NCBI Taxonomy" id="1293891"/>
    <lineage>
        <taxon>Bacteria</taxon>
        <taxon>Pseudomonadati</taxon>
        <taxon>Pseudomonadota</taxon>
        <taxon>Alphaproteobacteria</taxon>
        <taxon>Rhodospirillales</taxon>
        <taxon>Thalassospiraceae</taxon>
        <taxon>Thalassospira</taxon>
    </lineage>
</organism>
<dbReference type="InterPro" id="IPR011055">
    <property type="entry name" value="Dup_hybrid_motif"/>
</dbReference>